<dbReference type="EMBL" id="CCND01000005">
    <property type="protein sequence ID" value="CDX51148.1"/>
    <property type="molecule type" value="Genomic_DNA"/>
</dbReference>
<dbReference type="AlphaFoldDB" id="A0A0K2VR89"/>
<organism evidence="1 2">
    <name type="scientific">Mesorhizobium plurifarium</name>
    <dbReference type="NCBI Taxonomy" id="69974"/>
    <lineage>
        <taxon>Bacteria</taxon>
        <taxon>Pseudomonadati</taxon>
        <taxon>Pseudomonadota</taxon>
        <taxon>Alphaproteobacteria</taxon>
        <taxon>Hyphomicrobiales</taxon>
        <taxon>Phyllobacteriaceae</taxon>
        <taxon>Mesorhizobium</taxon>
    </lineage>
</organism>
<reference evidence="2" key="1">
    <citation type="submission" date="2014-08" db="EMBL/GenBank/DDBJ databases">
        <authorList>
            <person name="Edwards T."/>
        </authorList>
    </citation>
    <scope>NUCLEOTIDE SEQUENCE [LARGE SCALE GENOMIC DNA]</scope>
</reference>
<evidence type="ECO:0000313" key="2">
    <source>
        <dbReference type="Proteomes" id="UP000182888"/>
    </source>
</evidence>
<accession>A0A0K2VR89</accession>
<gene>
    <name evidence="1" type="ORF">MPL1032_130167</name>
</gene>
<dbReference type="Proteomes" id="UP000182888">
    <property type="component" value="Unassembled WGS sequence"/>
</dbReference>
<evidence type="ECO:0000313" key="1">
    <source>
        <dbReference type="EMBL" id="CDX51148.1"/>
    </source>
</evidence>
<name>A0A0K2VR89_MESPL</name>
<sequence>MRTKCLALRFAYLKSSRPERRKHWEGEF</sequence>
<protein>
    <submittedName>
        <fullName evidence="1">Uncharacterized protein</fullName>
    </submittedName>
</protein>
<proteinExistence type="predicted"/>